<reference evidence="4 5" key="1">
    <citation type="submission" date="2020-04" db="EMBL/GenBank/DDBJ databases">
        <title>Chromosome-level genome assembly of a cyprinid fish Onychostoma macrolepis by integration of Nanopore Sequencing, Bionano and Hi-C technology.</title>
        <authorList>
            <person name="Wang D."/>
        </authorList>
    </citation>
    <scope>NUCLEOTIDE SEQUENCE [LARGE SCALE GENOMIC DNA]</scope>
    <source>
        <strain evidence="4">SWU-2019</strain>
        <tissue evidence="4">Muscle</tissue>
    </source>
</reference>
<dbReference type="Proteomes" id="UP000579812">
    <property type="component" value="Unassembled WGS sequence"/>
</dbReference>
<dbReference type="PANTHER" id="PTHR21616">
    <property type="entry name" value="CENTROSOME SPINDLE POLE ASSOCIATED PROTEIN"/>
    <property type="match status" value="1"/>
</dbReference>
<proteinExistence type="predicted"/>
<feature type="region of interest" description="Disordered" evidence="2">
    <location>
        <begin position="1082"/>
        <end position="1108"/>
    </location>
</feature>
<name>A0A7J6BLV8_9TELE</name>
<feature type="compositionally biased region" description="Polar residues" evidence="2">
    <location>
        <begin position="257"/>
        <end position="275"/>
    </location>
</feature>
<dbReference type="Pfam" id="PF24578">
    <property type="entry name" value="CSPP1_C"/>
    <property type="match status" value="1"/>
</dbReference>
<dbReference type="InterPro" id="IPR026708">
    <property type="entry name" value="CSPP1"/>
</dbReference>
<feature type="region of interest" description="Disordered" evidence="2">
    <location>
        <begin position="1131"/>
        <end position="1155"/>
    </location>
</feature>
<keyword evidence="5" id="KW-1185">Reference proteome</keyword>
<feature type="region of interest" description="Disordered" evidence="2">
    <location>
        <begin position="377"/>
        <end position="406"/>
    </location>
</feature>
<evidence type="ECO:0000313" key="5">
    <source>
        <dbReference type="Proteomes" id="UP000579812"/>
    </source>
</evidence>
<feature type="compositionally biased region" description="Polar residues" evidence="2">
    <location>
        <begin position="1048"/>
        <end position="1060"/>
    </location>
</feature>
<feature type="compositionally biased region" description="Polar residues" evidence="2">
    <location>
        <begin position="648"/>
        <end position="658"/>
    </location>
</feature>
<sequence length="1155" mass="132458">MNVNISNFMEERKANTEEAPYMEMKTRFGNKENIKPANKKQPSHLKQTKEESFGLSLPLGEEYEKKKQKLKQELRLDYRRFMSEKKNQIIAGPLPQSHMLSLPIKERRSAKEKLQDERNKEYNMFLRGKEGAQEIGKTSTTPQHMLIMFLSGPGERSFCSITPKYPAGSLEVQAQRASQSPENTVFSKRDVATLTEPISGVPKVSRPRRRWVETPDRWGGPHRDHTSSDEEIELLEKERHKNVQEDTGKTRRGGKYDNSSHSLQAPTPAQSRSVNEQNMTEFATGLLIGATEGDEASQRRKERYRLELLQQIAEQQKNKRKEKELELRVAATGAVDPEKKPDRIKQFGAVTQEHEGRRRDVHYRPGLGLVEFRADSARRLKKERPPQPPKETAPPERPRVAFQSPSLDHSTVLSQLANTPGLGLEAGAGFGANDTTSVTEDNHRSLSRTLGEIVAPRITGARPPLGPSLADSYQTPYDNAYYYYGARNPLDPNLAYYGPAVGQQALIPPEAQWPILQPPSGGLTQAIGHAGVVPSGPALFPPQRLQQPKESAVSYQEALKQQIQERQQRRYREKVEKELYDAKIKAEMKAYEPWGKAGGGAPLRDDHGNLISDLKQMHKTNVEAYDSGGRVARIPVASRTEPAGFCSPQPSVQAQGNLFNEPPTPQQLHDQEKYKDCLKQQIEEKRRKEAEERERCRLEEEKEDRRLAEQRARIQREYEEEQERKRQKEKEQMAKNEELVRQAEERRKEAEKIRKDTEEKENESLKKKQEREKQTHLEEVHRAQSPPLPALQKKLRQQTPRPPSVESHHSSATLSMRSMSAPHSPPVPARRNEIRATEEKHTVIRELSALRRQLRSEQRRLEGELMQSNRDVHTPPVHSRPREHLLEDVFEVARLRKQVPIRRPASHTTAEVNMQNLQEFNRLKYRDGASREEVRQAYPDSPSDDHSLDIQQQALLRQQQRTINSLRRGRAADYFDMVSSGQRHHEQKLNSAEDPGRHLLLDSESAFINPSDDSFFLQSRRDQRARPAVRKADMSEYVVNRYARPDSSPDSQSLHSITSTEIERLRERTKNKMTSLNNMREHDWRSGEVSSEEGEELWPQTPPSTDRCVSIDTFATDPWLRPSSSETLKRFMGGRRPSSQNHIGQDWEGPSTYHG</sequence>
<feature type="region of interest" description="Disordered" evidence="2">
    <location>
        <begin position="641"/>
        <end position="829"/>
    </location>
</feature>
<feature type="domain" description="Centrosome and spindle pole-associated protein 1 C-terminal" evidence="3">
    <location>
        <begin position="913"/>
        <end position="967"/>
    </location>
</feature>
<organism evidence="4 5">
    <name type="scientific">Onychostoma macrolepis</name>
    <dbReference type="NCBI Taxonomy" id="369639"/>
    <lineage>
        <taxon>Eukaryota</taxon>
        <taxon>Metazoa</taxon>
        <taxon>Chordata</taxon>
        <taxon>Craniata</taxon>
        <taxon>Vertebrata</taxon>
        <taxon>Euteleostomi</taxon>
        <taxon>Actinopterygii</taxon>
        <taxon>Neopterygii</taxon>
        <taxon>Teleostei</taxon>
        <taxon>Ostariophysi</taxon>
        <taxon>Cypriniformes</taxon>
        <taxon>Cyprinidae</taxon>
        <taxon>Acrossocheilinae</taxon>
        <taxon>Onychostoma</taxon>
    </lineage>
</organism>
<feature type="region of interest" description="Disordered" evidence="2">
    <location>
        <begin position="27"/>
        <end position="52"/>
    </location>
</feature>
<comment type="caution">
    <text evidence="4">The sequence shown here is derived from an EMBL/GenBank/DDBJ whole genome shotgun (WGS) entry which is preliminary data.</text>
</comment>
<feature type="region of interest" description="Disordered" evidence="2">
    <location>
        <begin position="1043"/>
        <end position="1066"/>
    </location>
</feature>
<evidence type="ECO:0000256" key="2">
    <source>
        <dbReference type="SAM" id="MobiDB-lite"/>
    </source>
</evidence>
<feature type="compositionally biased region" description="Basic and acidic residues" evidence="2">
    <location>
        <begin position="237"/>
        <end position="249"/>
    </location>
</feature>
<dbReference type="EMBL" id="JAAMOB010000024">
    <property type="protein sequence ID" value="KAF4095906.1"/>
    <property type="molecule type" value="Genomic_DNA"/>
</dbReference>
<dbReference type="GO" id="GO:0032467">
    <property type="term" value="P:positive regulation of cytokinesis"/>
    <property type="evidence" value="ECO:0007669"/>
    <property type="project" value="InterPro"/>
</dbReference>
<evidence type="ECO:0000259" key="3">
    <source>
        <dbReference type="Pfam" id="PF24578"/>
    </source>
</evidence>
<dbReference type="GO" id="GO:0005813">
    <property type="term" value="C:centrosome"/>
    <property type="evidence" value="ECO:0007669"/>
    <property type="project" value="InterPro"/>
</dbReference>
<feature type="region of interest" description="Disordered" evidence="2">
    <location>
        <begin position="237"/>
        <end position="275"/>
    </location>
</feature>
<accession>A0A7J6BLV8</accession>
<evidence type="ECO:0000256" key="1">
    <source>
        <dbReference type="SAM" id="Coils"/>
    </source>
</evidence>
<evidence type="ECO:0000313" key="4">
    <source>
        <dbReference type="EMBL" id="KAF4095906.1"/>
    </source>
</evidence>
<dbReference type="PANTHER" id="PTHR21616:SF2">
    <property type="entry name" value="CENTROSOME AND SPINDLE POLE-ASSOCIATED PROTEIN 1"/>
    <property type="match status" value="1"/>
</dbReference>
<dbReference type="InterPro" id="IPR058191">
    <property type="entry name" value="CSPP1_C"/>
</dbReference>
<gene>
    <name evidence="4" type="ORF">G5714_023509</name>
</gene>
<feature type="coiled-coil region" evidence="1">
    <location>
        <begin position="840"/>
        <end position="871"/>
    </location>
</feature>
<dbReference type="GO" id="GO:0000922">
    <property type="term" value="C:spindle pole"/>
    <property type="evidence" value="ECO:0007669"/>
    <property type="project" value="InterPro"/>
</dbReference>
<dbReference type="AlphaFoldDB" id="A0A7J6BLV8"/>
<protein>
    <recommendedName>
        <fullName evidence="3">Centrosome and spindle pole-associated protein 1 C-terminal domain-containing protein</fullName>
    </recommendedName>
</protein>
<dbReference type="GO" id="GO:0005874">
    <property type="term" value="C:microtubule"/>
    <property type="evidence" value="ECO:0007669"/>
    <property type="project" value="InterPro"/>
</dbReference>
<keyword evidence="1" id="KW-0175">Coiled coil</keyword>
<feature type="compositionally biased region" description="Basic and acidic residues" evidence="2">
    <location>
        <begin position="669"/>
        <end position="782"/>
    </location>
</feature>